<dbReference type="Proteomes" id="UP001524570">
    <property type="component" value="Unassembled WGS sequence"/>
</dbReference>
<name>A0ABT1TQN5_9GAMM</name>
<keyword evidence="2" id="KW-1185">Reference proteome</keyword>
<reference evidence="1 2" key="1">
    <citation type="submission" date="2022-07" db="EMBL/GenBank/DDBJ databases">
        <title>Methylomonas rivi sp. nov., Methylomonas rosea sp. nov., Methylomonas aureus sp. nov. and Methylomonas subterranea sp. nov., four novel methanotrophs isolated from a freshwater creek and the deep terrestrial subsurface.</title>
        <authorList>
            <person name="Abin C."/>
            <person name="Sankaranarayanan K."/>
            <person name="Garner C."/>
            <person name="Sindelar R."/>
            <person name="Kotary K."/>
            <person name="Garner R."/>
            <person name="Barclay S."/>
            <person name="Lawson P."/>
            <person name="Krumholz L."/>
        </authorList>
    </citation>
    <scope>NUCLEOTIDE SEQUENCE [LARGE SCALE GENOMIC DNA]</scope>
    <source>
        <strain evidence="1 2">WSC-7</strain>
    </source>
</reference>
<dbReference type="RefSeq" id="WP_256438917.1">
    <property type="nucleotide sequence ID" value="NZ_JANIBL010000012.1"/>
</dbReference>
<proteinExistence type="predicted"/>
<protein>
    <submittedName>
        <fullName evidence="1">Uncharacterized protein</fullName>
    </submittedName>
</protein>
<evidence type="ECO:0000313" key="2">
    <source>
        <dbReference type="Proteomes" id="UP001524570"/>
    </source>
</evidence>
<dbReference type="EMBL" id="JANIBL010000012">
    <property type="protein sequence ID" value="MCQ8116918.1"/>
    <property type="molecule type" value="Genomic_DNA"/>
</dbReference>
<gene>
    <name evidence="1" type="ORF">NP589_05750</name>
</gene>
<comment type="caution">
    <text evidence="1">The sequence shown here is derived from an EMBL/GenBank/DDBJ whole genome shotgun (WGS) entry which is preliminary data.</text>
</comment>
<organism evidence="1 2">
    <name type="scientific">Methylomonas rosea</name>
    <dbReference type="NCBI Taxonomy" id="2952227"/>
    <lineage>
        <taxon>Bacteria</taxon>
        <taxon>Pseudomonadati</taxon>
        <taxon>Pseudomonadota</taxon>
        <taxon>Gammaproteobacteria</taxon>
        <taxon>Methylococcales</taxon>
        <taxon>Methylococcaceae</taxon>
        <taxon>Methylomonas</taxon>
    </lineage>
</organism>
<accession>A0ABT1TQN5</accession>
<sequence>MMKKQKSDPFLAQTAVMLVVLLVVYALGEQPANLDHLMMR</sequence>
<evidence type="ECO:0000313" key="1">
    <source>
        <dbReference type="EMBL" id="MCQ8116918.1"/>
    </source>
</evidence>